<evidence type="ECO:0000256" key="3">
    <source>
        <dbReference type="ARBA" id="ARBA00022741"/>
    </source>
</evidence>
<dbReference type="Proteomes" id="UP000584642">
    <property type="component" value="Unassembled WGS sequence"/>
</dbReference>
<dbReference type="GO" id="GO:0016874">
    <property type="term" value="F:ligase activity"/>
    <property type="evidence" value="ECO:0007669"/>
    <property type="project" value="UniProtKB-KW"/>
</dbReference>
<dbReference type="SUPFAM" id="SSF55729">
    <property type="entry name" value="Acyl-CoA N-acyltransferases (Nat)"/>
    <property type="match status" value="1"/>
</dbReference>
<evidence type="ECO:0000313" key="9">
    <source>
        <dbReference type="Proteomes" id="UP000584642"/>
    </source>
</evidence>
<dbReference type="SMART" id="SM00881">
    <property type="entry name" value="CoA_binding"/>
    <property type="match status" value="1"/>
</dbReference>
<keyword evidence="2 8" id="KW-0436">Ligase</keyword>
<dbReference type="Gene3D" id="3.40.50.720">
    <property type="entry name" value="NAD(P)-binding Rossmann-like Domain"/>
    <property type="match status" value="1"/>
</dbReference>
<dbReference type="InterPro" id="IPR016181">
    <property type="entry name" value="Acyl_CoA_acyltransferase"/>
</dbReference>
<dbReference type="Gene3D" id="3.30.1490.20">
    <property type="entry name" value="ATP-grasp fold, A domain"/>
    <property type="match status" value="1"/>
</dbReference>
<dbReference type="Gene3D" id="3.40.630.30">
    <property type="match status" value="1"/>
</dbReference>
<evidence type="ECO:0000259" key="7">
    <source>
        <dbReference type="PROSITE" id="PS51186"/>
    </source>
</evidence>
<dbReference type="EMBL" id="JABFDB010000006">
    <property type="protein sequence ID" value="NYZ20189.1"/>
    <property type="molecule type" value="Genomic_DNA"/>
</dbReference>
<dbReference type="Pfam" id="PF13380">
    <property type="entry name" value="CoA_binding_2"/>
    <property type="match status" value="1"/>
</dbReference>
<dbReference type="InterPro" id="IPR003781">
    <property type="entry name" value="CoA-bd"/>
</dbReference>
<dbReference type="Gene3D" id="3.40.50.261">
    <property type="entry name" value="Succinyl-CoA synthetase domains"/>
    <property type="match status" value="2"/>
</dbReference>
<keyword evidence="3 5" id="KW-0547">Nucleotide-binding</keyword>
<evidence type="ECO:0000256" key="2">
    <source>
        <dbReference type="ARBA" id="ARBA00022598"/>
    </source>
</evidence>
<protein>
    <submittedName>
        <fullName evidence="8">Bifunctional acetate--CoA ligase family protein/GNAT family N-acetyltransferase</fullName>
    </submittedName>
</protein>
<dbReference type="PROSITE" id="PS50975">
    <property type="entry name" value="ATP_GRASP"/>
    <property type="match status" value="1"/>
</dbReference>
<dbReference type="InterPro" id="IPR051538">
    <property type="entry name" value="Acyl-CoA_Synth/Transferase"/>
</dbReference>
<dbReference type="CDD" id="cd04301">
    <property type="entry name" value="NAT_SF"/>
    <property type="match status" value="1"/>
</dbReference>
<dbReference type="PANTHER" id="PTHR43334">
    <property type="entry name" value="ACETATE--COA LIGASE [ADP-FORMING]"/>
    <property type="match status" value="1"/>
</dbReference>
<dbReference type="Pfam" id="PF13607">
    <property type="entry name" value="Succ_CoA_lig"/>
    <property type="match status" value="1"/>
</dbReference>
<dbReference type="InterPro" id="IPR036291">
    <property type="entry name" value="NAD(P)-bd_dom_sf"/>
</dbReference>
<evidence type="ECO:0000313" key="8">
    <source>
        <dbReference type="EMBL" id="NYZ20189.1"/>
    </source>
</evidence>
<reference evidence="8 9" key="1">
    <citation type="submission" date="2020-05" db="EMBL/GenBank/DDBJ databases">
        <title>Azospirillum oleiclasticum sp. nov, a nitrogen-fixing and heavy crude oil-emulsifying bacterium isolated from the crude oil of Yumen Oilfield.</title>
        <authorList>
            <person name="Wu D."/>
            <person name="Cai M."/>
            <person name="Zhang X."/>
        </authorList>
    </citation>
    <scope>NUCLEOTIDE SEQUENCE [LARGE SCALE GENOMIC DNA]</scope>
    <source>
        <strain evidence="8 9">ROY-1-1-2</strain>
    </source>
</reference>
<keyword evidence="9" id="KW-1185">Reference proteome</keyword>
<dbReference type="SUPFAM" id="SSF51735">
    <property type="entry name" value="NAD(P)-binding Rossmann-fold domains"/>
    <property type="match status" value="1"/>
</dbReference>
<accession>A0ABX2T788</accession>
<feature type="domain" description="ATP-grasp" evidence="6">
    <location>
        <begin position="493"/>
        <end position="529"/>
    </location>
</feature>
<dbReference type="InterPro" id="IPR043938">
    <property type="entry name" value="Ligase_CoA_dom"/>
</dbReference>
<sequence length="898" mass="96517">MTVRNLDHMFKPSSVALIGASRKPGTVGAVVARNLFHCGFDGPVMPVNPQERAVEGVLTYKSVDDLPIAPDLAVICTPADTVAATIDQLGRKGTKAAIILSGGFTPETQQTVLDAAKPHLMRLLGPNSLGCMVPGRGLNASVGHVAPKKGDVALVAQSSMVVTSIVDWATARNIGFSHLISLGEKSDVDFGDLLDYLASDHTVRAILLYVESISNARKFMSAARVAARQKPVVLIKAGRSEEAQEAATSHTGTLAVADAVYDAAFRRAGILRVSDLDELFDAVGTLATGVPITGDRLMILTNGGGMGVMATDSLILGGGRLAALSDETREKLAKTVPAACTRGNPLRIGGDAPPKRYADTLSALLDDGGNDAILVLNCPNAVSDSLAAAEAVVETLKAHKGRRHPVLTSWLGDTSAVESRRLFAANRIPTYATPSKAVRAFMHLVQYRRNQELLIETPPSVPERFQTNGDMVRAVVDLALAEGRDWLTEYEAKRVLAAYGIPVVQTHQVHTPAEAALAAEEIGGPLALKILSPDITHKSDVGGVVLHLSDPDEVREEAEAMFARVRAAVPNARIDGFTVQQMAVRPDAYELIVGMTDNPLFGPVLLFGEGGIGVEVVEDYALALPPLNMKLAADLMARTRIWRQLQGYRSRKAVKLDAVALTLNQISQLVVDFPEIAELDINPLLADQDGVLALDARIKVAPPALSGARRLAIRPYPKALEDTVAIKDGRQFLVRPILPEDEPLVHEMFARMTPEDIRLRFFAPMKKLSHQAAARLTQIDYDREMGLVAVGPDPETGNTIMFGVVRIAADPDNVRAEYAVMVRSDMKGQGLGFILMNKILDYARTRGLREVYGEVLRENSNMLAMCRTLGFVRKENLDEPGVVEVRVELGGGVDAAAD</sequence>
<dbReference type="Pfam" id="PF13549">
    <property type="entry name" value="ATP-grasp_5"/>
    <property type="match status" value="1"/>
</dbReference>
<evidence type="ECO:0000256" key="5">
    <source>
        <dbReference type="PROSITE-ProRule" id="PRU00409"/>
    </source>
</evidence>
<dbReference type="Pfam" id="PF19045">
    <property type="entry name" value="Ligase_CoA_2"/>
    <property type="match status" value="1"/>
</dbReference>
<dbReference type="Gene3D" id="3.30.470.20">
    <property type="entry name" value="ATP-grasp fold, B domain"/>
    <property type="match status" value="1"/>
</dbReference>
<dbReference type="InterPro" id="IPR032875">
    <property type="entry name" value="Succ_CoA_lig_flav_dom"/>
</dbReference>
<keyword evidence="1" id="KW-0816">Tricarboxylic acid cycle</keyword>
<gene>
    <name evidence="8" type="ORF">HND93_10740</name>
</gene>
<dbReference type="RefSeq" id="WP_180281956.1">
    <property type="nucleotide sequence ID" value="NZ_JABFDB010000006.1"/>
</dbReference>
<dbReference type="PROSITE" id="PS51186">
    <property type="entry name" value="GNAT"/>
    <property type="match status" value="1"/>
</dbReference>
<dbReference type="SUPFAM" id="SSF56059">
    <property type="entry name" value="Glutathione synthetase ATP-binding domain-like"/>
    <property type="match status" value="1"/>
</dbReference>
<dbReference type="PANTHER" id="PTHR43334:SF1">
    <property type="entry name" value="3-HYDROXYPROPIONATE--COA LIGASE [ADP-FORMING]"/>
    <property type="match status" value="1"/>
</dbReference>
<dbReference type="InterPro" id="IPR011761">
    <property type="entry name" value="ATP-grasp"/>
</dbReference>
<proteinExistence type="predicted"/>
<dbReference type="InterPro" id="IPR016102">
    <property type="entry name" value="Succinyl-CoA_synth-like"/>
</dbReference>
<keyword evidence="4 5" id="KW-0067">ATP-binding</keyword>
<dbReference type="Pfam" id="PF00583">
    <property type="entry name" value="Acetyltransf_1"/>
    <property type="match status" value="1"/>
</dbReference>
<dbReference type="InterPro" id="IPR000182">
    <property type="entry name" value="GNAT_dom"/>
</dbReference>
<comment type="caution">
    <text evidence="8">The sequence shown here is derived from an EMBL/GenBank/DDBJ whole genome shotgun (WGS) entry which is preliminary data.</text>
</comment>
<dbReference type="InterPro" id="IPR013815">
    <property type="entry name" value="ATP_grasp_subdomain_1"/>
</dbReference>
<evidence type="ECO:0000256" key="1">
    <source>
        <dbReference type="ARBA" id="ARBA00022532"/>
    </source>
</evidence>
<feature type="domain" description="N-acetyltransferase" evidence="7">
    <location>
        <begin position="732"/>
        <end position="890"/>
    </location>
</feature>
<evidence type="ECO:0000259" key="6">
    <source>
        <dbReference type="PROSITE" id="PS50975"/>
    </source>
</evidence>
<dbReference type="SUPFAM" id="SSF52210">
    <property type="entry name" value="Succinyl-CoA synthetase domains"/>
    <property type="match status" value="2"/>
</dbReference>
<evidence type="ECO:0000256" key="4">
    <source>
        <dbReference type="ARBA" id="ARBA00022840"/>
    </source>
</evidence>
<organism evidence="8 9">
    <name type="scientific">Azospirillum oleiclasticum</name>
    <dbReference type="NCBI Taxonomy" id="2735135"/>
    <lineage>
        <taxon>Bacteria</taxon>
        <taxon>Pseudomonadati</taxon>
        <taxon>Pseudomonadota</taxon>
        <taxon>Alphaproteobacteria</taxon>
        <taxon>Rhodospirillales</taxon>
        <taxon>Azospirillaceae</taxon>
        <taxon>Azospirillum</taxon>
    </lineage>
</organism>
<name>A0ABX2T788_9PROT</name>